<accession>A0A4R6ZAN6</accession>
<dbReference type="Proteomes" id="UP000295293">
    <property type="component" value="Unassembled WGS sequence"/>
</dbReference>
<keyword evidence="1" id="KW-0732">Signal</keyword>
<dbReference type="EMBL" id="SNZH01000001">
    <property type="protein sequence ID" value="TDR48769.1"/>
    <property type="molecule type" value="Genomic_DNA"/>
</dbReference>
<comment type="caution">
    <text evidence="2">The sequence shown here is derived from an EMBL/GenBank/DDBJ whole genome shotgun (WGS) entry which is preliminary data.</text>
</comment>
<dbReference type="RefSeq" id="WP_133816877.1">
    <property type="nucleotide sequence ID" value="NZ_SNZH01000001.1"/>
</dbReference>
<feature type="chain" id="PRO_5020391991" description="Ig-like domain-containing protein" evidence="1">
    <location>
        <begin position="25"/>
        <end position="388"/>
    </location>
</feature>
<dbReference type="OrthoDB" id="5963246at2"/>
<reference evidence="2 3" key="1">
    <citation type="submission" date="2019-03" db="EMBL/GenBank/DDBJ databases">
        <title>Genomic Encyclopedia of Type Strains, Phase IV (KMG-IV): sequencing the most valuable type-strain genomes for metagenomic binning, comparative biology and taxonomic classification.</title>
        <authorList>
            <person name="Goeker M."/>
        </authorList>
    </citation>
    <scope>NUCLEOTIDE SEQUENCE [LARGE SCALE GENOMIC DNA]</scope>
    <source>
        <strain evidence="2 3">DSM 21667</strain>
    </source>
</reference>
<keyword evidence="3" id="KW-1185">Reference proteome</keyword>
<evidence type="ECO:0000256" key="1">
    <source>
        <dbReference type="SAM" id="SignalP"/>
    </source>
</evidence>
<sequence length="388" mass="39667">MPALRLPAAALLFSIAAVSGSANAQNASLRLTWTPSGGSPKTCVFTADSTGVNMDGNGALTATGSFATADCPSGGGGGVSDPVITNGLDATDLPSPTSVGTSTTVTWAATADSCAYNNVFPSGATVANWPSTGTACANASDCAQTHTTPITYPAIAGSYQFGLTCTKAGAANPATTTRTVTVNSVGGGETCVAPSGLSRTTSLYVEYNAGPSTGRTVDGTKFEEVFGHNTSGSTRFFPGTSNLNQRLFIPRNSYVSLKFTVPSNLPAQTYGMFRFEETQPQTSPARMSMTISKSCGDFATTATAPLTNRCVLNDANVTSNNNFMWGYYPGNASMCQLVPGETYYLNIVHAGLSAPTTSYCAAGSCGNVVQNQKGGGSGWPTVIGGDTE</sequence>
<organism evidence="2 3">
    <name type="scientific">Tahibacter aquaticus</name>
    <dbReference type="NCBI Taxonomy" id="520092"/>
    <lineage>
        <taxon>Bacteria</taxon>
        <taxon>Pseudomonadati</taxon>
        <taxon>Pseudomonadota</taxon>
        <taxon>Gammaproteobacteria</taxon>
        <taxon>Lysobacterales</taxon>
        <taxon>Rhodanobacteraceae</taxon>
        <taxon>Tahibacter</taxon>
    </lineage>
</organism>
<name>A0A4R6ZAN6_9GAMM</name>
<feature type="signal peptide" evidence="1">
    <location>
        <begin position="1"/>
        <end position="24"/>
    </location>
</feature>
<evidence type="ECO:0000313" key="2">
    <source>
        <dbReference type="EMBL" id="TDR48769.1"/>
    </source>
</evidence>
<evidence type="ECO:0000313" key="3">
    <source>
        <dbReference type="Proteomes" id="UP000295293"/>
    </source>
</evidence>
<evidence type="ECO:0008006" key="4">
    <source>
        <dbReference type="Google" id="ProtNLM"/>
    </source>
</evidence>
<gene>
    <name evidence="2" type="ORF">DFR29_101393</name>
</gene>
<protein>
    <recommendedName>
        <fullName evidence="4">Ig-like domain-containing protein</fullName>
    </recommendedName>
</protein>
<dbReference type="AlphaFoldDB" id="A0A4R6ZAN6"/>
<proteinExistence type="predicted"/>